<dbReference type="AlphaFoldDB" id="A0AA35X663"/>
<evidence type="ECO:0000313" key="2">
    <source>
        <dbReference type="EMBL" id="CAI8041051.1"/>
    </source>
</evidence>
<feature type="compositionally biased region" description="Basic and acidic residues" evidence="1">
    <location>
        <begin position="1"/>
        <end position="16"/>
    </location>
</feature>
<feature type="non-terminal residue" evidence="2">
    <location>
        <position position="53"/>
    </location>
</feature>
<protein>
    <submittedName>
        <fullName evidence="2">Uncharacterized protein</fullName>
    </submittedName>
</protein>
<evidence type="ECO:0000256" key="1">
    <source>
        <dbReference type="SAM" id="MobiDB-lite"/>
    </source>
</evidence>
<accession>A0AA35X663</accession>
<reference evidence="2" key="1">
    <citation type="submission" date="2023-03" db="EMBL/GenBank/DDBJ databases">
        <authorList>
            <person name="Steffen K."/>
            <person name="Cardenas P."/>
        </authorList>
    </citation>
    <scope>NUCLEOTIDE SEQUENCE</scope>
</reference>
<proteinExistence type="predicted"/>
<dbReference type="EMBL" id="CASHTH010003159">
    <property type="protein sequence ID" value="CAI8041051.1"/>
    <property type="molecule type" value="Genomic_DNA"/>
</dbReference>
<name>A0AA35X663_GEOBA</name>
<organism evidence="2 3">
    <name type="scientific">Geodia barretti</name>
    <name type="common">Barrett's horny sponge</name>
    <dbReference type="NCBI Taxonomy" id="519541"/>
    <lineage>
        <taxon>Eukaryota</taxon>
        <taxon>Metazoa</taxon>
        <taxon>Porifera</taxon>
        <taxon>Demospongiae</taxon>
        <taxon>Heteroscleromorpha</taxon>
        <taxon>Tetractinellida</taxon>
        <taxon>Astrophorina</taxon>
        <taxon>Geodiidae</taxon>
        <taxon>Geodia</taxon>
    </lineage>
</organism>
<sequence length="53" mass="6002">MEGGKVEFSVDRDGHSNIESSESPNEQITITMETPLVKVWGVSRDRVTYNVYI</sequence>
<feature type="region of interest" description="Disordered" evidence="1">
    <location>
        <begin position="1"/>
        <end position="26"/>
    </location>
</feature>
<keyword evidence="3" id="KW-1185">Reference proteome</keyword>
<comment type="caution">
    <text evidence="2">The sequence shown here is derived from an EMBL/GenBank/DDBJ whole genome shotgun (WGS) entry which is preliminary data.</text>
</comment>
<dbReference type="Proteomes" id="UP001174909">
    <property type="component" value="Unassembled WGS sequence"/>
</dbReference>
<feature type="compositionally biased region" description="Polar residues" evidence="1">
    <location>
        <begin position="17"/>
        <end position="26"/>
    </location>
</feature>
<evidence type="ECO:0000313" key="3">
    <source>
        <dbReference type="Proteomes" id="UP001174909"/>
    </source>
</evidence>
<gene>
    <name evidence="2" type="ORF">GBAR_LOCUS22814</name>
</gene>